<dbReference type="Gene3D" id="3.10.120.10">
    <property type="entry name" value="Cytochrome b5-like heme/steroid binding domain"/>
    <property type="match status" value="1"/>
</dbReference>
<feature type="domain" description="Cytochrome b5 heme-binding" evidence="13">
    <location>
        <begin position="41"/>
        <end position="104"/>
    </location>
</feature>
<dbReference type="InterPro" id="IPR039261">
    <property type="entry name" value="FNR_nucleotide-bd"/>
</dbReference>
<keyword evidence="6 12" id="KW-0479">Metal-binding</keyword>
<dbReference type="GO" id="GO:0090524">
    <property type="term" value="F:cytochrome-b5 reductase activity, acting on NADH"/>
    <property type="evidence" value="ECO:0007669"/>
    <property type="project" value="UniProtKB-EC"/>
</dbReference>
<keyword evidence="4 12" id="KW-0349">Heme</keyword>
<dbReference type="SUPFAM" id="SSF52343">
    <property type="entry name" value="Ferredoxin reductase-like, C-terminal NADP-linked domain"/>
    <property type="match status" value="1"/>
</dbReference>
<proteinExistence type="inferred from homology"/>
<feature type="binding site" evidence="11">
    <location>
        <position position="290"/>
    </location>
    <ligand>
        <name>FAD</name>
        <dbReference type="ChEBI" id="CHEBI:57692"/>
    </ligand>
</feature>
<evidence type="ECO:0000256" key="3">
    <source>
        <dbReference type="ARBA" id="ARBA00012011"/>
    </source>
</evidence>
<dbReference type="SUPFAM" id="SSF63380">
    <property type="entry name" value="Riboflavin synthase domain-like"/>
    <property type="match status" value="1"/>
</dbReference>
<keyword evidence="10" id="KW-0520">NAD</keyword>
<comment type="caution">
    <text evidence="15">The sequence shown here is derived from an EMBL/GenBank/DDBJ whole genome shotgun (WGS) entry which is preliminary data.</text>
</comment>
<reference evidence="15" key="1">
    <citation type="submission" date="2020-08" db="EMBL/GenBank/DDBJ databases">
        <title>Genome sequencing and assembly of the red palm weevil Rhynchophorus ferrugineus.</title>
        <authorList>
            <person name="Dias G.B."/>
            <person name="Bergman C.M."/>
            <person name="Manee M."/>
        </authorList>
    </citation>
    <scope>NUCLEOTIDE SEQUENCE</scope>
    <source>
        <strain evidence="15">AA-2017</strain>
        <tissue evidence="15">Whole larva</tissue>
    </source>
</reference>
<comment type="similarity">
    <text evidence="2">Belongs to the flavoprotein pyridine nucleotide cytochrome reductase family.</text>
</comment>
<feature type="transmembrane region" description="Helical" evidence="12">
    <location>
        <begin position="280"/>
        <end position="300"/>
    </location>
</feature>
<feature type="domain" description="FAD-binding FR-type" evidence="14">
    <location>
        <begin position="161"/>
        <end position="272"/>
    </location>
</feature>
<keyword evidence="5 11" id="KW-0285">Flavoprotein</keyword>
<dbReference type="GO" id="GO:0046872">
    <property type="term" value="F:metal ion binding"/>
    <property type="evidence" value="ECO:0007669"/>
    <property type="project" value="UniProtKB-UniRule"/>
</dbReference>
<dbReference type="InterPro" id="IPR001834">
    <property type="entry name" value="CBR-like"/>
</dbReference>
<dbReference type="InterPro" id="IPR001199">
    <property type="entry name" value="Cyt_B5-like_heme/steroid-bd"/>
</dbReference>
<keyword evidence="12" id="KW-0472">Membrane</keyword>
<dbReference type="CDD" id="cd06183">
    <property type="entry name" value="cyt_b5_reduct_like"/>
    <property type="match status" value="1"/>
</dbReference>
<keyword evidence="12" id="KW-0812">Transmembrane</keyword>
<dbReference type="Pfam" id="PF00175">
    <property type="entry name" value="NAD_binding_1"/>
    <property type="match status" value="1"/>
</dbReference>
<evidence type="ECO:0000256" key="7">
    <source>
        <dbReference type="ARBA" id="ARBA00022827"/>
    </source>
</evidence>
<protein>
    <recommendedName>
        <fullName evidence="3">cytochrome-b5 reductase</fullName>
        <ecNumber evidence="3">1.6.2.2</ecNumber>
    </recommendedName>
</protein>
<evidence type="ECO:0000256" key="5">
    <source>
        <dbReference type="ARBA" id="ARBA00022630"/>
    </source>
</evidence>
<gene>
    <name evidence="15" type="ORF">GWI33_008693</name>
</gene>
<dbReference type="PANTHER" id="PTHR19370">
    <property type="entry name" value="NADH-CYTOCHROME B5 REDUCTASE"/>
    <property type="match status" value="1"/>
</dbReference>
<evidence type="ECO:0000256" key="2">
    <source>
        <dbReference type="ARBA" id="ARBA00006105"/>
    </source>
</evidence>
<accession>A0A834ICK4</accession>
<feature type="binding site" evidence="11">
    <location>
        <position position="248"/>
    </location>
    <ligand>
        <name>FAD</name>
        <dbReference type="ChEBI" id="CHEBI:57692"/>
    </ligand>
</feature>
<dbReference type="EC" id="1.6.2.2" evidence="3"/>
<feature type="binding site" evidence="11">
    <location>
        <position position="247"/>
    </location>
    <ligand>
        <name>FAD</name>
        <dbReference type="ChEBI" id="CHEBI:57692"/>
    </ligand>
</feature>
<keyword evidence="7 11" id="KW-0274">FAD</keyword>
<dbReference type="FunFam" id="3.40.50.80:FF:000021">
    <property type="entry name" value="Cytochrome b5 reductase 4"/>
    <property type="match status" value="1"/>
</dbReference>
<dbReference type="AlphaFoldDB" id="A0A834ICK4"/>
<dbReference type="PANTHER" id="PTHR19370:SF184">
    <property type="entry name" value="NADH-CYTOCHROME B5 REDUCTASE-LIKE"/>
    <property type="match status" value="1"/>
</dbReference>
<evidence type="ECO:0000259" key="14">
    <source>
        <dbReference type="PROSITE" id="PS51384"/>
    </source>
</evidence>
<keyword evidence="16" id="KW-1185">Reference proteome</keyword>
<dbReference type="Pfam" id="PF00173">
    <property type="entry name" value="Cyt-b5"/>
    <property type="match status" value="1"/>
</dbReference>
<dbReference type="OrthoDB" id="432299at2759"/>
<dbReference type="EMBL" id="JAACXV010000405">
    <property type="protein sequence ID" value="KAF7278199.1"/>
    <property type="molecule type" value="Genomic_DNA"/>
</dbReference>
<dbReference type="InterPro" id="IPR001433">
    <property type="entry name" value="OxRdtase_FAD/NAD-bd"/>
</dbReference>
<dbReference type="InterPro" id="IPR001709">
    <property type="entry name" value="Flavoprot_Pyr_Nucl_cyt_Rdtase"/>
</dbReference>
<dbReference type="Proteomes" id="UP000625711">
    <property type="component" value="Unassembled WGS sequence"/>
</dbReference>
<evidence type="ECO:0000313" key="15">
    <source>
        <dbReference type="EMBL" id="KAF7278199.1"/>
    </source>
</evidence>
<feature type="binding site" evidence="11">
    <location>
        <position position="240"/>
    </location>
    <ligand>
        <name>FAD</name>
        <dbReference type="ChEBI" id="CHEBI:57692"/>
    </ligand>
</feature>
<evidence type="ECO:0000256" key="12">
    <source>
        <dbReference type="RuleBase" id="RU362121"/>
    </source>
</evidence>
<keyword evidence="8" id="KW-0560">Oxidoreductase</keyword>
<dbReference type="PRINTS" id="PR00371">
    <property type="entry name" value="FPNCR"/>
</dbReference>
<evidence type="ECO:0000256" key="9">
    <source>
        <dbReference type="ARBA" id="ARBA00023004"/>
    </source>
</evidence>
<evidence type="ECO:0000256" key="10">
    <source>
        <dbReference type="ARBA" id="ARBA00023027"/>
    </source>
</evidence>
<dbReference type="PRINTS" id="PR00406">
    <property type="entry name" value="CYTB5RDTASE"/>
</dbReference>
<dbReference type="Gene3D" id="3.40.50.80">
    <property type="entry name" value="Nucleotide-binding domain of ferredoxin-NADP reductase (FNR) module"/>
    <property type="match status" value="1"/>
</dbReference>
<sequence length="414" mass="47121">MKHYGNPRNKVALQPGHSLMDWIRLGTSGKDLTGLGSRGGNLSVTKLELARHNTMTDAWTAIRGRVYNITEYLAFHPGGEDELMRGAGIDATGLFEEVPSTCLHQHHITSDQDFNIEGEELLMTLINDVHFLIPMKHDSGVWDNYGVLKQQTKLNSTSSSQVRSTYLVKRKSDVNYNTVLLQLEREDEGRIVVPVGRHVRVFAAVDGEEFSRSYTPVPDNLFDKFLPHCKKNYSLCLMVKRYSNGKMSRYITDKDMNDYFSLSRPFGGMELKTIEKRETFLMLAGGTGITPMLSLILFLLERRIKKCQFIRLLFFNRTEKDILFKTQLASLAASDQRLKINNILSEPNETWTGEKGHVNSQLIQDCLEEHLKDTGYTIKDIFVFICGPPKFNDAALQQLHDLSMSSEQIKKFEG</sequence>
<dbReference type="InterPro" id="IPR018506">
    <property type="entry name" value="Cyt_B5_heme-BS"/>
</dbReference>
<feature type="binding site" evidence="11">
    <location>
        <position position="246"/>
    </location>
    <ligand>
        <name>FAD</name>
        <dbReference type="ChEBI" id="CHEBI:57692"/>
    </ligand>
</feature>
<dbReference type="SMART" id="SM01117">
    <property type="entry name" value="Cyt-b5"/>
    <property type="match status" value="1"/>
</dbReference>
<name>A0A834ICK4_RHYFE</name>
<evidence type="ECO:0000256" key="8">
    <source>
        <dbReference type="ARBA" id="ARBA00023002"/>
    </source>
</evidence>
<evidence type="ECO:0000256" key="4">
    <source>
        <dbReference type="ARBA" id="ARBA00022617"/>
    </source>
</evidence>
<comment type="cofactor">
    <cofactor evidence="1 11">
        <name>FAD</name>
        <dbReference type="ChEBI" id="CHEBI:57692"/>
    </cofactor>
</comment>
<evidence type="ECO:0000256" key="11">
    <source>
        <dbReference type="PIRSR" id="PIRSR601834-1"/>
    </source>
</evidence>
<evidence type="ECO:0000259" key="13">
    <source>
        <dbReference type="PROSITE" id="PS50255"/>
    </source>
</evidence>
<keyword evidence="12" id="KW-1133">Transmembrane helix</keyword>
<dbReference type="PROSITE" id="PS50255">
    <property type="entry name" value="CYTOCHROME_B5_2"/>
    <property type="match status" value="1"/>
</dbReference>
<evidence type="ECO:0000256" key="6">
    <source>
        <dbReference type="ARBA" id="ARBA00022723"/>
    </source>
</evidence>
<dbReference type="Gene3D" id="2.40.30.10">
    <property type="entry name" value="Translation factors"/>
    <property type="match status" value="1"/>
</dbReference>
<dbReference type="SUPFAM" id="SSF55856">
    <property type="entry name" value="Cytochrome b5-like heme/steroid binding domain"/>
    <property type="match status" value="1"/>
</dbReference>
<dbReference type="InterPro" id="IPR017938">
    <property type="entry name" value="Riboflavin_synthase-like_b-brl"/>
</dbReference>
<dbReference type="InterPro" id="IPR036400">
    <property type="entry name" value="Cyt_B5-like_heme/steroid_sf"/>
</dbReference>
<keyword evidence="9 12" id="KW-0408">Iron</keyword>
<dbReference type="Pfam" id="PF00970">
    <property type="entry name" value="FAD_binding_6"/>
    <property type="match status" value="1"/>
</dbReference>
<evidence type="ECO:0000313" key="16">
    <source>
        <dbReference type="Proteomes" id="UP000625711"/>
    </source>
</evidence>
<dbReference type="GO" id="GO:0020037">
    <property type="term" value="F:heme binding"/>
    <property type="evidence" value="ECO:0007669"/>
    <property type="project" value="UniProtKB-UniRule"/>
</dbReference>
<feature type="binding site" evidence="11">
    <location>
        <position position="214"/>
    </location>
    <ligand>
        <name>FAD</name>
        <dbReference type="ChEBI" id="CHEBI:57692"/>
    </ligand>
</feature>
<dbReference type="PROSITE" id="PS51384">
    <property type="entry name" value="FAD_FR"/>
    <property type="match status" value="1"/>
</dbReference>
<dbReference type="PROSITE" id="PS00191">
    <property type="entry name" value="CYTOCHROME_B5_1"/>
    <property type="match status" value="1"/>
</dbReference>
<dbReference type="InterPro" id="IPR008333">
    <property type="entry name" value="Cbr1-like_FAD-bd_dom"/>
</dbReference>
<comment type="similarity">
    <text evidence="12">Belongs to the cytochrome b5 family.</text>
</comment>
<organism evidence="15 16">
    <name type="scientific">Rhynchophorus ferrugineus</name>
    <name type="common">Red palm weevil</name>
    <name type="synonym">Curculio ferrugineus</name>
    <dbReference type="NCBI Taxonomy" id="354439"/>
    <lineage>
        <taxon>Eukaryota</taxon>
        <taxon>Metazoa</taxon>
        <taxon>Ecdysozoa</taxon>
        <taxon>Arthropoda</taxon>
        <taxon>Hexapoda</taxon>
        <taxon>Insecta</taxon>
        <taxon>Pterygota</taxon>
        <taxon>Neoptera</taxon>
        <taxon>Endopterygota</taxon>
        <taxon>Coleoptera</taxon>
        <taxon>Polyphaga</taxon>
        <taxon>Cucujiformia</taxon>
        <taxon>Curculionidae</taxon>
        <taxon>Dryophthorinae</taxon>
        <taxon>Rhynchophorus</taxon>
    </lineage>
</organism>
<evidence type="ECO:0000256" key="1">
    <source>
        <dbReference type="ARBA" id="ARBA00001974"/>
    </source>
</evidence>
<feature type="binding site" evidence="11">
    <location>
        <position position="212"/>
    </location>
    <ligand>
        <name>FAD</name>
        <dbReference type="ChEBI" id="CHEBI:57692"/>
    </ligand>
</feature>
<dbReference type="InterPro" id="IPR017927">
    <property type="entry name" value="FAD-bd_FR_type"/>
</dbReference>